<dbReference type="PROSITE" id="PS51099">
    <property type="entry name" value="PTS_EIIB_TYPE_2"/>
    <property type="match status" value="1"/>
</dbReference>
<dbReference type="PROSITE" id="PS51372">
    <property type="entry name" value="PRD_2"/>
    <property type="match status" value="2"/>
</dbReference>
<dbReference type="InterPro" id="IPR036388">
    <property type="entry name" value="WH-like_DNA-bd_sf"/>
</dbReference>
<evidence type="ECO:0000256" key="4">
    <source>
        <dbReference type="ARBA" id="ARBA00023163"/>
    </source>
</evidence>
<dbReference type="SUPFAM" id="SSF63520">
    <property type="entry name" value="PTS-regulatory domain, PRD"/>
    <property type="match status" value="2"/>
</dbReference>
<keyword evidence="3" id="KW-0805">Transcription regulation</keyword>
<evidence type="ECO:0000313" key="7">
    <source>
        <dbReference type="EMBL" id="MBF4694735.1"/>
    </source>
</evidence>
<dbReference type="Gene3D" id="1.10.10.10">
    <property type="entry name" value="Winged helix-like DNA-binding domain superfamily/Winged helix DNA-binding domain"/>
    <property type="match status" value="2"/>
</dbReference>
<dbReference type="Proteomes" id="UP000614200">
    <property type="component" value="Unassembled WGS sequence"/>
</dbReference>
<dbReference type="CDD" id="cd05568">
    <property type="entry name" value="PTS_IIB_bgl_like"/>
    <property type="match status" value="1"/>
</dbReference>
<dbReference type="InterPro" id="IPR050661">
    <property type="entry name" value="BglG_antiterminators"/>
</dbReference>
<dbReference type="EMBL" id="JADKNH010000010">
    <property type="protein sequence ID" value="MBF4694735.1"/>
    <property type="molecule type" value="Genomic_DNA"/>
</dbReference>
<keyword evidence="1" id="KW-0808">Transferase</keyword>
<evidence type="ECO:0000256" key="2">
    <source>
        <dbReference type="ARBA" id="ARBA00022737"/>
    </source>
</evidence>
<dbReference type="RefSeq" id="WP_194702973.1">
    <property type="nucleotide sequence ID" value="NZ_JADKNH010000010.1"/>
</dbReference>
<evidence type="ECO:0000313" key="8">
    <source>
        <dbReference type="Proteomes" id="UP000614200"/>
    </source>
</evidence>
<dbReference type="InterPro" id="IPR013199">
    <property type="entry name" value="HTH_Mga_DNA-bd_dom"/>
</dbReference>
<dbReference type="PANTHER" id="PTHR30185:SF18">
    <property type="entry name" value="TRANSCRIPTIONAL REGULATOR MTLR"/>
    <property type="match status" value="1"/>
</dbReference>
<gene>
    <name evidence="7" type="ORF">ISU02_16600</name>
</gene>
<organism evidence="7 8">
    <name type="scientific">Fusibacter ferrireducens</name>
    <dbReference type="NCBI Taxonomy" id="2785058"/>
    <lineage>
        <taxon>Bacteria</taxon>
        <taxon>Bacillati</taxon>
        <taxon>Bacillota</taxon>
        <taxon>Clostridia</taxon>
        <taxon>Eubacteriales</taxon>
        <taxon>Eubacteriales Family XII. Incertae Sedis</taxon>
        <taxon>Fusibacter</taxon>
    </lineage>
</organism>
<dbReference type="InterPro" id="IPR013011">
    <property type="entry name" value="PTS_EIIB_2"/>
</dbReference>
<evidence type="ECO:0000259" key="5">
    <source>
        <dbReference type="PROSITE" id="PS51099"/>
    </source>
</evidence>
<feature type="domain" description="PTS EIIB type-2" evidence="5">
    <location>
        <begin position="405"/>
        <end position="496"/>
    </location>
</feature>
<dbReference type="Pfam" id="PF08279">
    <property type="entry name" value="HTH_11"/>
    <property type="match status" value="1"/>
</dbReference>
<keyword evidence="8" id="KW-1185">Reference proteome</keyword>
<proteinExistence type="predicted"/>
<feature type="domain" description="PRD" evidence="6">
    <location>
        <begin position="295"/>
        <end position="402"/>
    </location>
</feature>
<evidence type="ECO:0000256" key="1">
    <source>
        <dbReference type="ARBA" id="ARBA00022679"/>
    </source>
</evidence>
<feature type="domain" description="PRD" evidence="6">
    <location>
        <begin position="516"/>
        <end position="619"/>
    </location>
</feature>
<keyword evidence="2" id="KW-0677">Repeat</keyword>
<dbReference type="InterPro" id="IPR013196">
    <property type="entry name" value="HTH_11"/>
</dbReference>
<dbReference type="InterPro" id="IPR036634">
    <property type="entry name" value="PRD_sf"/>
</dbReference>
<keyword evidence="4" id="KW-0804">Transcription</keyword>
<evidence type="ECO:0000259" key="6">
    <source>
        <dbReference type="PROSITE" id="PS51372"/>
    </source>
</evidence>
<sequence length="619" mass="71122">MLTLRQKRIIKLLTESRRALKVVEISKALDVSSRTVRYDLDEIDYFLKDIGERLDRKPRVGISIKNPDRLMNEIIRWESLDRPIPYLNKEERLLHLGLCLATAEAPLASEWMADKLGISRSAILTDLKELKHLLKETYEVELVARKRYGYQLACDEAALRNILGDYICQVIELNRDGRRLYEINEGMEDLIQALDVQKIRRAMKIAKGKQPFWIPYQSYLTAVAIIFVLSWRIQNGHTLKPREIDQKSIRHMAAYKVAVEISDALEEDWPEYERVNLAYALAACNIKLNQESDRPTDPKLVDTVYAMIRTLQTHMKLSMESIQSLQKDLVSHLDLSLGKLQLNIPNDNLLLREIKSTYPQEFEMAKEMIHVFDQAYDVQAGEDEAGFVTMYIVKNREGNLKRDQRRILIVCGSGQGASKLLTTRIRNNITNIQVVDIVSAFEIEENDYDIEGIDLIISTIPIRNVGKPVVCVSPLITDAELGNISRMLFDYDPDINLYNPDLNLSMTTEHLGNAVDIESALAYLTGMVMIEIGTMLQGLYRDGLVEERSLNQWGLTLHIIMAIPRWKVGKFNTEPDLIAAKAENSEIYRRIFSTIESINTKYELRIPEMETVAIMRYLI</sequence>
<dbReference type="Pfam" id="PF00874">
    <property type="entry name" value="PRD"/>
    <property type="match status" value="1"/>
</dbReference>
<protein>
    <submittedName>
        <fullName evidence="7">Transcription antiterminator</fullName>
    </submittedName>
</protein>
<accession>A0ABR9ZWA7</accession>
<dbReference type="Pfam" id="PF08280">
    <property type="entry name" value="HTH_Mga"/>
    <property type="match status" value="1"/>
</dbReference>
<dbReference type="PANTHER" id="PTHR30185">
    <property type="entry name" value="CRYPTIC BETA-GLUCOSIDE BGL OPERON ANTITERMINATOR"/>
    <property type="match status" value="1"/>
</dbReference>
<reference evidence="7 8" key="1">
    <citation type="submission" date="2020-11" db="EMBL/GenBank/DDBJ databases">
        <title>Fusibacter basophilias sp. nov.</title>
        <authorList>
            <person name="Qiu D."/>
        </authorList>
    </citation>
    <scope>NUCLEOTIDE SEQUENCE [LARGE SCALE GENOMIC DNA]</scope>
    <source>
        <strain evidence="7 8">Q10-2</strain>
    </source>
</reference>
<dbReference type="InterPro" id="IPR011608">
    <property type="entry name" value="PRD"/>
</dbReference>
<dbReference type="InterPro" id="IPR036095">
    <property type="entry name" value="PTS_EIIB-like_sf"/>
</dbReference>
<comment type="caution">
    <text evidence="7">The sequence shown here is derived from an EMBL/GenBank/DDBJ whole genome shotgun (WGS) entry which is preliminary data.</text>
</comment>
<name>A0ABR9ZWA7_9FIRM</name>
<evidence type="ECO:0000256" key="3">
    <source>
        <dbReference type="ARBA" id="ARBA00023015"/>
    </source>
</evidence>
<dbReference type="SUPFAM" id="SSF52794">
    <property type="entry name" value="PTS system IIB component-like"/>
    <property type="match status" value="1"/>
</dbReference>
<dbReference type="Gene3D" id="1.10.1790.10">
    <property type="entry name" value="PRD domain"/>
    <property type="match status" value="1"/>
</dbReference>
<dbReference type="Gene3D" id="3.40.50.2300">
    <property type="match status" value="1"/>
</dbReference>